<dbReference type="InterPro" id="IPR001223">
    <property type="entry name" value="Glyco_hydro18_cat"/>
</dbReference>
<evidence type="ECO:0000256" key="1">
    <source>
        <dbReference type="SAM" id="MobiDB-lite"/>
    </source>
</evidence>
<dbReference type="PROSITE" id="PS51910">
    <property type="entry name" value="GH18_2"/>
    <property type="match status" value="1"/>
</dbReference>
<organism evidence="4 5">
    <name type="scientific">Heyndrickxia ginsengihumi</name>
    <dbReference type="NCBI Taxonomy" id="363870"/>
    <lineage>
        <taxon>Bacteria</taxon>
        <taxon>Bacillati</taxon>
        <taxon>Bacillota</taxon>
        <taxon>Bacilli</taxon>
        <taxon>Bacillales</taxon>
        <taxon>Bacillaceae</taxon>
        <taxon>Heyndrickxia</taxon>
    </lineage>
</organism>
<dbReference type="AlphaFoldDB" id="A0A6M0PAI3"/>
<feature type="transmembrane region" description="Helical" evidence="2">
    <location>
        <begin position="21"/>
        <end position="42"/>
    </location>
</feature>
<dbReference type="PANTHER" id="PTHR46066">
    <property type="entry name" value="CHITINASE DOMAIN-CONTAINING PROTEIN 1 FAMILY MEMBER"/>
    <property type="match status" value="1"/>
</dbReference>
<protein>
    <recommendedName>
        <fullName evidence="3">GH18 domain-containing protein</fullName>
    </recommendedName>
</protein>
<proteinExistence type="predicted"/>
<sequence>MKDSYEYIRITLPYHFIKYTCIYVFLITIIVIAIPSILVTSFSSISVHYDHTNNDTNAVRHKAMTADPSKQSPSTKTAAGSSKPPSMQNTEKKSAAANQQNDSTTNNNESISLGWIVGNGYIYNQLNNYKKLNTVSPTFATIDKNYQVKFDLNTSTMNTLKSEHKKSWGRLIIDNDNKTNVHSFLSNAKNTENIINSVYTQASRQHIDGINLDIENVDSNDRTLFSAFVKNLSTKLSQANISLSIDLPADPKGNLNSASGFDHKLLATYCDYIIFMGYDLHWSSDPVPGPVTSLNWLESTVQEFIKTGIPAKKIILGLPAYTRIWKENSSGKVVSDPALSLSYVQQLVTQNHRSLQWKKDLGEYYISYPANGLQYKIWMPTAKTFNTFLSLVPKYHLAGSAVWDLNLMPSNYWNQIYAN</sequence>
<dbReference type="PANTHER" id="PTHR46066:SF2">
    <property type="entry name" value="CHITINASE DOMAIN-CONTAINING PROTEIN 1"/>
    <property type="match status" value="1"/>
</dbReference>
<feature type="compositionally biased region" description="Polar residues" evidence="1">
    <location>
        <begin position="96"/>
        <end position="109"/>
    </location>
</feature>
<dbReference type="EMBL" id="JAAIWK010000014">
    <property type="protein sequence ID" value="NEY20278.1"/>
    <property type="molecule type" value="Genomic_DNA"/>
</dbReference>
<dbReference type="GO" id="GO:0008061">
    <property type="term" value="F:chitin binding"/>
    <property type="evidence" value="ECO:0007669"/>
    <property type="project" value="InterPro"/>
</dbReference>
<dbReference type="InterPro" id="IPR017853">
    <property type="entry name" value="GH"/>
</dbReference>
<keyword evidence="2" id="KW-0812">Transmembrane</keyword>
<feature type="region of interest" description="Disordered" evidence="1">
    <location>
        <begin position="63"/>
        <end position="109"/>
    </location>
</feature>
<dbReference type="SMART" id="SM00636">
    <property type="entry name" value="Glyco_18"/>
    <property type="match status" value="1"/>
</dbReference>
<feature type="domain" description="GH18" evidence="3">
    <location>
        <begin position="110"/>
        <end position="419"/>
    </location>
</feature>
<dbReference type="Pfam" id="PF00704">
    <property type="entry name" value="Glyco_hydro_18"/>
    <property type="match status" value="1"/>
</dbReference>
<keyword evidence="2" id="KW-1133">Transmembrane helix</keyword>
<evidence type="ECO:0000259" key="3">
    <source>
        <dbReference type="PROSITE" id="PS51910"/>
    </source>
</evidence>
<reference evidence="4 5" key="2">
    <citation type="submission" date="2020-03" db="EMBL/GenBank/DDBJ databases">
        <title>Bacillus aquiflavi sp. nov., isolated from yellow water of strong flavor Chinese baijiu in Yibin region of China.</title>
        <authorList>
            <person name="Xie J."/>
        </authorList>
    </citation>
    <scope>NUCLEOTIDE SEQUENCE [LARGE SCALE GENOMIC DNA]</scope>
    <source>
        <strain evidence="4 5">Gsoil 114</strain>
    </source>
</reference>
<gene>
    <name evidence="4" type="ORF">G4D61_09945</name>
</gene>
<dbReference type="Proteomes" id="UP000476934">
    <property type="component" value="Unassembled WGS sequence"/>
</dbReference>
<dbReference type="GO" id="GO:0005975">
    <property type="term" value="P:carbohydrate metabolic process"/>
    <property type="evidence" value="ECO:0007669"/>
    <property type="project" value="InterPro"/>
</dbReference>
<accession>A0A6M0PAI3</accession>
<name>A0A6M0PAI3_9BACI</name>
<evidence type="ECO:0000256" key="2">
    <source>
        <dbReference type="SAM" id="Phobius"/>
    </source>
</evidence>
<dbReference type="RefSeq" id="WP_025726935.1">
    <property type="nucleotide sequence ID" value="NZ_JAAIWK010000014.1"/>
</dbReference>
<evidence type="ECO:0000313" key="4">
    <source>
        <dbReference type="EMBL" id="NEY20278.1"/>
    </source>
</evidence>
<evidence type="ECO:0000313" key="5">
    <source>
        <dbReference type="Proteomes" id="UP000476934"/>
    </source>
</evidence>
<keyword evidence="2" id="KW-0472">Membrane</keyword>
<dbReference type="InterPro" id="IPR029070">
    <property type="entry name" value="Chitinase_insertion_sf"/>
</dbReference>
<dbReference type="SUPFAM" id="SSF51445">
    <property type="entry name" value="(Trans)glycosidases"/>
    <property type="match status" value="1"/>
</dbReference>
<dbReference type="Gene3D" id="3.20.20.80">
    <property type="entry name" value="Glycosidases"/>
    <property type="match status" value="1"/>
</dbReference>
<keyword evidence="5" id="KW-1185">Reference proteome</keyword>
<dbReference type="InterPro" id="IPR011583">
    <property type="entry name" value="Chitinase_II/V-like_cat"/>
</dbReference>
<comment type="caution">
    <text evidence="4">The sequence shown here is derived from an EMBL/GenBank/DDBJ whole genome shotgun (WGS) entry which is preliminary data.</text>
</comment>
<reference evidence="4 5" key="1">
    <citation type="submission" date="2020-02" db="EMBL/GenBank/DDBJ databases">
        <authorList>
            <person name="Feng H."/>
        </authorList>
    </citation>
    <scope>NUCLEOTIDE SEQUENCE [LARGE SCALE GENOMIC DNA]</scope>
    <source>
        <strain evidence="4 5">Gsoil 114</strain>
    </source>
</reference>
<dbReference type="Gene3D" id="3.10.50.10">
    <property type="match status" value="1"/>
</dbReference>
<feature type="compositionally biased region" description="Polar residues" evidence="1">
    <location>
        <begin position="68"/>
        <end position="89"/>
    </location>
</feature>